<name>A0A096PFL6_9HYPO</name>
<protein>
    <submittedName>
        <fullName evidence="1">WGS project CBMG000000000 data, contig CS5907-c001536</fullName>
    </submittedName>
</protein>
<sequence length="374" mass="43496">MEQKTPPKLSALPVEVLEMITSNLENGDIKNLRLTSILGFTIRLHIKRVYLSANPLNIKVLKTIADNDLYRNGVRELIWDDSYLCDANNLVPANPKKRQPKHASGFDSILRCPKWYVRDSYRHLESSDCRGENLFLPDLMKQEMSWEESYAYYYDLAQQQRSVISSNADVIAFSYALVHFPFLSMITISSKAHGRLFGPLYHTPMIRAFPTGFVYPGSVHVLQDQKAQFLWKGDKNGPRKKYTIQRRGLCAALRMLAKHGDHKVSEFIIEDYEKFDRNWMLVDVKTPGHTRDDLATLIKRPDFHTLTLKVDRKSYKWGEGKVFVEMRELFCAIFGLPRTWSFRFWTDDRNKNIHWTCSRSPGPEGHLRNCTDEV</sequence>
<comment type="caution">
    <text evidence="1">The sequence shown here is derived from an EMBL/GenBank/DDBJ whole genome shotgun (WGS) entry which is preliminary data.</text>
</comment>
<reference evidence="1" key="1">
    <citation type="submission" date="2013-05" db="EMBL/GenBank/DDBJ databases">
        <title>Draft genome sequences of six wheat associated Fusarium spp. isolates.</title>
        <authorList>
            <person name="Moolhuijzen P.M."/>
            <person name="Manners J.M."/>
            <person name="Wilcox S."/>
            <person name="Bellgard M.I."/>
            <person name="Gardiner D.M."/>
        </authorList>
    </citation>
    <scope>NUCLEOTIDE SEQUENCE</scope>
    <source>
        <strain evidence="1">CS5907</strain>
        <strain evidence="1">CS5907</strain>
    </source>
</reference>
<gene>
    <name evidence="1" type="ORF">BN851_0078620</name>
</gene>
<proteinExistence type="predicted"/>
<dbReference type="EMBL" id="CBMG010001532">
    <property type="protein sequence ID" value="CEG03621.1"/>
    <property type="molecule type" value="Genomic_DNA"/>
</dbReference>
<organism evidence="1">
    <name type="scientific">Fusarium acuminatum CS5907</name>
    <dbReference type="NCBI Taxonomy" id="1318461"/>
    <lineage>
        <taxon>Eukaryota</taxon>
        <taxon>Fungi</taxon>
        <taxon>Dikarya</taxon>
        <taxon>Ascomycota</taxon>
        <taxon>Pezizomycotina</taxon>
        <taxon>Sordariomycetes</taxon>
        <taxon>Hypocreomycetidae</taxon>
        <taxon>Hypocreales</taxon>
        <taxon>Nectriaceae</taxon>
        <taxon>Fusarium</taxon>
        <taxon>Fusarium tricinctum species complex</taxon>
    </lineage>
</organism>
<accession>A0A096PFL6</accession>
<dbReference type="AlphaFoldDB" id="A0A096PFL6"/>
<evidence type="ECO:0000313" key="1">
    <source>
        <dbReference type="EMBL" id="CEG03621.1"/>
    </source>
</evidence>